<evidence type="ECO:0000313" key="3">
    <source>
        <dbReference type="EMBL" id="OUP57906.1"/>
    </source>
</evidence>
<name>A0A1Y4LMK3_9FIRM</name>
<keyword evidence="1" id="KW-1133">Transmembrane helix</keyword>
<gene>
    <name evidence="3" type="ORF">B5F15_08865</name>
</gene>
<feature type="signal peptide" evidence="2">
    <location>
        <begin position="1"/>
        <end position="37"/>
    </location>
</feature>
<feature type="transmembrane region" description="Helical" evidence="1">
    <location>
        <begin position="247"/>
        <end position="265"/>
    </location>
</feature>
<evidence type="ECO:0000256" key="1">
    <source>
        <dbReference type="SAM" id="Phobius"/>
    </source>
</evidence>
<feature type="transmembrane region" description="Helical" evidence="1">
    <location>
        <begin position="128"/>
        <end position="147"/>
    </location>
</feature>
<dbReference type="AlphaFoldDB" id="A0A1Y4LMK3"/>
<evidence type="ECO:0000256" key="2">
    <source>
        <dbReference type="SAM" id="SignalP"/>
    </source>
</evidence>
<proteinExistence type="predicted"/>
<dbReference type="Proteomes" id="UP000195326">
    <property type="component" value="Unassembled WGS sequence"/>
</dbReference>
<evidence type="ECO:0008006" key="5">
    <source>
        <dbReference type="Google" id="ProtNLM"/>
    </source>
</evidence>
<feature type="transmembrane region" description="Helical" evidence="1">
    <location>
        <begin position="301"/>
        <end position="323"/>
    </location>
</feature>
<keyword evidence="2" id="KW-0732">Signal</keyword>
<evidence type="ECO:0000313" key="4">
    <source>
        <dbReference type="Proteomes" id="UP000195326"/>
    </source>
</evidence>
<keyword evidence="1" id="KW-0472">Membrane</keyword>
<reference evidence="4" key="1">
    <citation type="submission" date="2017-04" db="EMBL/GenBank/DDBJ databases">
        <title>Function of individual gut microbiota members based on whole genome sequencing of pure cultures obtained from chicken caecum.</title>
        <authorList>
            <person name="Medvecky M."/>
            <person name="Cejkova D."/>
            <person name="Polansky O."/>
            <person name="Karasova D."/>
            <person name="Kubasova T."/>
            <person name="Cizek A."/>
            <person name="Rychlik I."/>
        </authorList>
    </citation>
    <scope>NUCLEOTIDE SEQUENCE [LARGE SCALE GENOMIC DNA]</scope>
    <source>
        <strain evidence="4">An179</strain>
    </source>
</reference>
<feature type="chain" id="PRO_5012599143" description="Stage III sporulation protein AE" evidence="2">
    <location>
        <begin position="38"/>
        <end position="386"/>
    </location>
</feature>
<keyword evidence="1" id="KW-0812">Transmembrane</keyword>
<accession>A0A1Y4LMK3</accession>
<feature type="transmembrane region" description="Helical" evidence="1">
    <location>
        <begin position="330"/>
        <end position="354"/>
    </location>
</feature>
<dbReference type="Pfam" id="PF09546">
    <property type="entry name" value="Spore_III_AE"/>
    <property type="match status" value="1"/>
</dbReference>
<organism evidence="3 4">
    <name type="scientific">Butyricicoccus pullicaecorum</name>
    <dbReference type="NCBI Taxonomy" id="501571"/>
    <lineage>
        <taxon>Bacteria</taxon>
        <taxon>Bacillati</taxon>
        <taxon>Bacillota</taxon>
        <taxon>Clostridia</taxon>
        <taxon>Eubacteriales</taxon>
        <taxon>Butyricicoccaceae</taxon>
        <taxon>Butyricicoccus</taxon>
    </lineage>
</organism>
<sequence>MRKGRRKMKWHVRCRNVMRQLVCLVSCIFLCIGIAGATDQTTAAAQQQADSQSGVLVGSLTGQSAALMDGVTLNDGVGQAAAQLLDNLEGSGRTAWTAALTSLGKLLVVAVICGILQSARAAAGGSDLPVVTMAGALGMTGVFLSDLSGMMTLCEDTLHEVSTFSKAMLPVMAGAISATGAPTTATVLQGVTMFSFDLLVRFLTGLLLPGVGVYIGVVTVNTAIGGGLLGQLAGFIKWVITGSMKLTLTVFIAYLTISGVIGGSADALAVKTAKFAVSGSVPVVGGIISDAAESMLAGAMLIRNTVGVIGMLCIAAICLIPFLKVGCNYLLFKAGAAVLTPVCGSALSGLVAGLSDSMGLMLGMLGTCSAILFFELVFSITLVNPI</sequence>
<feature type="transmembrane region" description="Helical" evidence="1">
    <location>
        <begin position="198"/>
        <end position="217"/>
    </location>
</feature>
<feature type="transmembrane region" description="Helical" evidence="1">
    <location>
        <begin position="167"/>
        <end position="191"/>
    </location>
</feature>
<protein>
    <recommendedName>
        <fullName evidence="5">Stage III sporulation protein AE</fullName>
    </recommendedName>
</protein>
<comment type="caution">
    <text evidence="3">The sequence shown here is derived from an EMBL/GenBank/DDBJ whole genome shotgun (WGS) entry which is preliminary data.</text>
</comment>
<feature type="transmembrane region" description="Helical" evidence="1">
    <location>
        <begin position="360"/>
        <end position="383"/>
    </location>
</feature>
<dbReference type="EMBL" id="NFKL01000011">
    <property type="protein sequence ID" value="OUP57906.1"/>
    <property type="molecule type" value="Genomic_DNA"/>
</dbReference>
<dbReference type="STRING" id="501571.GCA_900143195_01839"/>
<dbReference type="InterPro" id="IPR014194">
    <property type="entry name" value="Spore_III_AE"/>
</dbReference>
<feature type="transmembrane region" description="Helical" evidence="1">
    <location>
        <begin position="95"/>
        <end position="116"/>
    </location>
</feature>